<proteinExistence type="predicted"/>
<reference evidence="1 2" key="1">
    <citation type="submission" date="2018-06" db="EMBL/GenBank/DDBJ databases">
        <authorList>
            <consortium name="Pathogen Informatics"/>
            <person name="Doyle S."/>
        </authorList>
    </citation>
    <scope>NUCLEOTIDE SEQUENCE [LARGE SCALE GENOMIC DNA]</scope>
    <source>
        <strain evidence="1 2">NCTC7295</strain>
    </source>
</reference>
<evidence type="ECO:0000313" key="2">
    <source>
        <dbReference type="Proteomes" id="UP000254124"/>
    </source>
</evidence>
<sequence length="52" mass="5704">MSNHGHTEDSATETVDLVYSHIRWDIPALAPKSKTRLATSPTGIVEIRDKTG</sequence>
<accession>A0A379SA60</accession>
<dbReference type="EMBL" id="UGWZ01000001">
    <property type="protein sequence ID" value="SUG17030.1"/>
    <property type="molecule type" value="Genomic_DNA"/>
</dbReference>
<name>A0A379SA60_SALER</name>
<evidence type="ECO:0000313" key="1">
    <source>
        <dbReference type="EMBL" id="SUG17030.1"/>
    </source>
</evidence>
<organism evidence="1 2">
    <name type="scientific">Salmonella enterica subsp. arizonae</name>
    <dbReference type="NCBI Taxonomy" id="59203"/>
    <lineage>
        <taxon>Bacteria</taxon>
        <taxon>Pseudomonadati</taxon>
        <taxon>Pseudomonadota</taxon>
        <taxon>Gammaproteobacteria</taxon>
        <taxon>Enterobacterales</taxon>
        <taxon>Enterobacteriaceae</taxon>
        <taxon>Salmonella</taxon>
    </lineage>
</organism>
<gene>
    <name evidence="1" type="primary">STY4865_1</name>
    <name evidence="1" type="ORF">NCTC7295_04767</name>
</gene>
<protein>
    <submittedName>
        <fullName evidence="1">Uncharacterized protein</fullName>
    </submittedName>
</protein>
<dbReference type="AlphaFoldDB" id="A0A379SA60"/>
<dbReference type="Proteomes" id="UP000254124">
    <property type="component" value="Unassembled WGS sequence"/>
</dbReference>